<dbReference type="STRING" id="1856405.BFC17_08350"/>
<evidence type="ECO:0000313" key="1">
    <source>
        <dbReference type="EMBL" id="OFI32219.1"/>
    </source>
</evidence>
<dbReference type="PROSITE" id="PS00409">
    <property type="entry name" value="PROKAR_NTER_METHYL"/>
    <property type="match status" value="1"/>
</dbReference>
<dbReference type="Pfam" id="PF07963">
    <property type="entry name" value="N_methyl"/>
    <property type="match status" value="1"/>
</dbReference>
<name>A0A1E8F8H5_9ALTE</name>
<protein>
    <recommendedName>
        <fullName evidence="3">Prepilin-type N-terminal cleavage/methylation domain-containing protein</fullName>
    </recommendedName>
</protein>
<dbReference type="SUPFAM" id="SSF54523">
    <property type="entry name" value="Pili subunits"/>
    <property type="match status" value="1"/>
</dbReference>
<dbReference type="AlphaFoldDB" id="A0A1E8F8H5"/>
<dbReference type="OrthoDB" id="9788802at2"/>
<evidence type="ECO:0000313" key="2">
    <source>
        <dbReference type="Proteomes" id="UP000176037"/>
    </source>
</evidence>
<dbReference type="NCBIfam" id="TIGR02532">
    <property type="entry name" value="IV_pilin_GFxxxE"/>
    <property type="match status" value="1"/>
</dbReference>
<evidence type="ECO:0008006" key="3">
    <source>
        <dbReference type="Google" id="ProtNLM"/>
    </source>
</evidence>
<gene>
    <name evidence="1" type="ORF">BFC17_08350</name>
</gene>
<keyword evidence="2" id="KW-1185">Reference proteome</keyword>
<sequence length="282" mass="31093">MQRSRGFTLIELVTVIVILGAASAGIASFVRGSMQTYIDVSTRDQLLSESRFAIERLKRELRSALPNSVRITGNTSYHCMEFVPIDWATVYTDLPSPPDSTYYIDVVALHDINNQPYVLPGGSNFAVVYPTRSEDVYDPANGHRVNISSCSDDGDGDCATLDDSDGIVQLEVTGLLAQESPASRVYLVSHAVSYCVFQNQLIRYRNDLVLNQRGAISGLPVIASHVANVLSADPVNNPQEDDPFRIISTSLQSNSIAEVRLRFVDNNEQIAYLQEIHIDNIP</sequence>
<organism evidence="1 2">
    <name type="scientific">Alteromonas lipolytica</name>
    <dbReference type="NCBI Taxonomy" id="1856405"/>
    <lineage>
        <taxon>Bacteria</taxon>
        <taxon>Pseudomonadati</taxon>
        <taxon>Pseudomonadota</taxon>
        <taxon>Gammaproteobacteria</taxon>
        <taxon>Alteromonadales</taxon>
        <taxon>Alteromonadaceae</taxon>
        <taxon>Alteromonas/Salinimonas group</taxon>
        <taxon>Alteromonas</taxon>
    </lineage>
</organism>
<dbReference type="Proteomes" id="UP000176037">
    <property type="component" value="Unassembled WGS sequence"/>
</dbReference>
<dbReference type="InterPro" id="IPR045584">
    <property type="entry name" value="Pilin-like"/>
</dbReference>
<dbReference type="RefSeq" id="WP_070178688.1">
    <property type="nucleotide sequence ID" value="NZ_BMJR01000010.1"/>
</dbReference>
<dbReference type="EMBL" id="MJIC01000021">
    <property type="protein sequence ID" value="OFI32219.1"/>
    <property type="molecule type" value="Genomic_DNA"/>
</dbReference>
<proteinExistence type="predicted"/>
<dbReference type="InterPro" id="IPR012902">
    <property type="entry name" value="N_methyl_site"/>
</dbReference>
<accession>A0A1E8F8H5</accession>
<reference evidence="1 2" key="1">
    <citation type="submission" date="2016-09" db="EMBL/GenBank/DDBJ databases">
        <title>Alteromonas lipolytica, a new species isolated from sea water.</title>
        <authorList>
            <person name="Wu Y.-H."/>
            <person name="Cheng H."/>
            <person name="Xu X.-W."/>
        </authorList>
    </citation>
    <scope>NUCLEOTIDE SEQUENCE [LARGE SCALE GENOMIC DNA]</scope>
    <source>
        <strain evidence="1 2">JW12</strain>
    </source>
</reference>
<comment type="caution">
    <text evidence="1">The sequence shown here is derived from an EMBL/GenBank/DDBJ whole genome shotgun (WGS) entry which is preliminary data.</text>
</comment>